<gene>
    <name evidence="2" type="primary">rfbG</name>
    <name evidence="2" type="ORF">GCM10011505_31470</name>
</gene>
<dbReference type="InterPro" id="IPR036291">
    <property type="entry name" value="NAD(P)-bd_dom_sf"/>
</dbReference>
<dbReference type="Gene3D" id="3.40.50.720">
    <property type="entry name" value="NAD(P)-binding Rossmann-like Domain"/>
    <property type="match status" value="1"/>
</dbReference>
<dbReference type="InterPro" id="IPR013445">
    <property type="entry name" value="CDP_4_6_deHydtase"/>
</dbReference>
<feature type="domain" description="NAD(P)-binding" evidence="1">
    <location>
        <begin position="17"/>
        <end position="332"/>
    </location>
</feature>
<protein>
    <submittedName>
        <fullName evidence="2">CDP-glucose 4,6-dehydratase</fullName>
    </submittedName>
</protein>
<reference evidence="3" key="1">
    <citation type="journal article" date="2019" name="Int. J. Syst. Evol. Microbiol.">
        <title>The Global Catalogue of Microorganisms (GCM) 10K type strain sequencing project: providing services to taxonomists for standard genome sequencing and annotation.</title>
        <authorList>
            <consortium name="The Broad Institute Genomics Platform"/>
            <consortium name="The Broad Institute Genome Sequencing Center for Infectious Disease"/>
            <person name="Wu L."/>
            <person name="Ma J."/>
        </authorList>
    </citation>
    <scope>NUCLEOTIDE SEQUENCE [LARGE SCALE GENOMIC DNA]</scope>
    <source>
        <strain evidence="3">CGMCC 1.10188</strain>
    </source>
</reference>
<evidence type="ECO:0000313" key="3">
    <source>
        <dbReference type="Proteomes" id="UP000603352"/>
    </source>
</evidence>
<evidence type="ECO:0000259" key="1">
    <source>
        <dbReference type="Pfam" id="PF16363"/>
    </source>
</evidence>
<dbReference type="CDD" id="cd05252">
    <property type="entry name" value="CDP_GD_SDR_e"/>
    <property type="match status" value="1"/>
</dbReference>
<dbReference type="Proteomes" id="UP000603352">
    <property type="component" value="Unassembled WGS sequence"/>
</dbReference>
<dbReference type="SUPFAM" id="SSF51735">
    <property type="entry name" value="NAD(P)-binding Rossmann-fold domains"/>
    <property type="match status" value="1"/>
</dbReference>
<dbReference type="EMBL" id="BMDZ01000038">
    <property type="protein sequence ID" value="GGB48103.1"/>
    <property type="molecule type" value="Genomic_DNA"/>
</dbReference>
<proteinExistence type="predicted"/>
<dbReference type="RefSeq" id="WP_229708153.1">
    <property type="nucleotide sequence ID" value="NZ_BMDZ01000038.1"/>
</dbReference>
<dbReference type="Gene3D" id="3.90.25.10">
    <property type="entry name" value="UDP-galactose 4-epimerase, domain 1"/>
    <property type="match status" value="1"/>
</dbReference>
<dbReference type="InterPro" id="IPR016040">
    <property type="entry name" value="NAD(P)-bd_dom"/>
</dbReference>
<sequence length="369" mass="40122">MSSELPFKNVFAGRRVLVTGHTGFKGSWLCAWLLKLGAEVTGFALPPATSPCHFDLLGLEGRMRHIVGDLRDPAAVYDAVATAKPEVVFHLAAQALVRYSYDEPIETFDTNVMGTVHVLDAVRRVGGVQAVINITSDKAYDNKEWIWGYRESDAMGGRDPYSASKGAAELVFHAYAQSFLTPLGIKSASVRAGNVVGGGDWAADRIIPDCIRAIERGEPVFLRNPTAVRPWQHVLEPLGGYMMIAAKLMTGAPQIGTGEGWNFGPSARDCQPVVRLAEAVVKHWGKGAVEVAPATDGAAKHEAHLLRLNCDKANNILGWWPAWRFEDTMRETVGWYKAWAGGADVWDLTLEQIAAYEQAARVANAPEAA</sequence>
<name>A0ABQ1IPT0_9PROT</name>
<dbReference type="NCBIfam" id="TIGR02622">
    <property type="entry name" value="CDP_4_6_dhtase"/>
    <property type="match status" value="1"/>
</dbReference>
<evidence type="ECO:0000313" key="2">
    <source>
        <dbReference type="EMBL" id="GGB48103.1"/>
    </source>
</evidence>
<dbReference type="Pfam" id="PF16363">
    <property type="entry name" value="GDP_Man_Dehyd"/>
    <property type="match status" value="1"/>
</dbReference>
<dbReference type="PANTHER" id="PTHR43000">
    <property type="entry name" value="DTDP-D-GLUCOSE 4,6-DEHYDRATASE-RELATED"/>
    <property type="match status" value="1"/>
</dbReference>
<keyword evidence="3" id="KW-1185">Reference proteome</keyword>
<comment type="caution">
    <text evidence="2">The sequence shown here is derived from an EMBL/GenBank/DDBJ whole genome shotgun (WGS) entry which is preliminary data.</text>
</comment>
<accession>A0ABQ1IPT0</accession>
<organism evidence="2 3">
    <name type="scientific">Tistrella bauzanensis</name>
    <dbReference type="NCBI Taxonomy" id="657419"/>
    <lineage>
        <taxon>Bacteria</taxon>
        <taxon>Pseudomonadati</taxon>
        <taxon>Pseudomonadota</taxon>
        <taxon>Alphaproteobacteria</taxon>
        <taxon>Geminicoccales</taxon>
        <taxon>Geminicoccaceae</taxon>
        <taxon>Tistrella</taxon>
    </lineage>
</organism>